<sequence length="132" mass="15799">MTEATKFQNSTMLQNYKRLLTYIESQMATDEIDRAERRVDTMKTYIHYYLEHMESRYKEKLFKIIPLEILKEKVLDVEFGFGNSTCERDLELGNTIAFNIHTEVKYYETICECGYIDKTKQVQCYFCDIHDS</sequence>
<dbReference type="EMBL" id="MN740152">
    <property type="protein sequence ID" value="QHT90023.1"/>
    <property type="molecule type" value="Genomic_DNA"/>
</dbReference>
<organism evidence="1">
    <name type="scientific">viral metagenome</name>
    <dbReference type="NCBI Taxonomy" id="1070528"/>
    <lineage>
        <taxon>unclassified sequences</taxon>
        <taxon>metagenomes</taxon>
        <taxon>organismal metagenomes</taxon>
    </lineage>
</organism>
<reference evidence="1" key="1">
    <citation type="journal article" date="2020" name="Nature">
        <title>Giant virus diversity and host interactions through global metagenomics.</title>
        <authorList>
            <person name="Schulz F."/>
            <person name="Roux S."/>
            <person name="Paez-Espino D."/>
            <person name="Jungbluth S."/>
            <person name="Walsh D.A."/>
            <person name="Denef V.J."/>
            <person name="McMahon K.D."/>
            <person name="Konstantinidis K.T."/>
            <person name="Eloe-Fadrosh E.A."/>
            <person name="Kyrpides N.C."/>
            <person name="Woyke T."/>
        </authorList>
    </citation>
    <scope>NUCLEOTIDE SEQUENCE</scope>
    <source>
        <strain evidence="1">GVMAG-M-3300023184-62</strain>
    </source>
</reference>
<dbReference type="AlphaFoldDB" id="A0A6C0IET5"/>
<proteinExistence type="predicted"/>
<protein>
    <submittedName>
        <fullName evidence="1">Uncharacterized protein</fullName>
    </submittedName>
</protein>
<accession>A0A6C0IET5</accession>
<evidence type="ECO:0000313" key="1">
    <source>
        <dbReference type="EMBL" id="QHT90023.1"/>
    </source>
</evidence>
<name>A0A6C0IET5_9ZZZZ</name>